<keyword evidence="4" id="KW-1015">Disulfide bond</keyword>
<dbReference type="InterPro" id="IPR000152">
    <property type="entry name" value="EGF-type_Asp/Asn_hydroxyl_site"/>
</dbReference>
<evidence type="ECO:0000256" key="1">
    <source>
        <dbReference type="ARBA" id="ARBA00022536"/>
    </source>
</evidence>
<accession>A0AAV4HJ02</accession>
<feature type="non-terminal residue" evidence="8">
    <location>
        <position position="151"/>
    </location>
</feature>
<evidence type="ECO:0000256" key="2">
    <source>
        <dbReference type="ARBA" id="ARBA00022729"/>
    </source>
</evidence>
<evidence type="ECO:0000256" key="4">
    <source>
        <dbReference type="ARBA" id="ARBA00023157"/>
    </source>
</evidence>
<dbReference type="FunFam" id="2.10.25.10:FF:000038">
    <property type="entry name" value="Fibrillin 2"/>
    <property type="match status" value="1"/>
</dbReference>
<dbReference type="CDD" id="cd00054">
    <property type="entry name" value="EGF_CA"/>
    <property type="match status" value="1"/>
</dbReference>
<dbReference type="Pfam" id="PF12947">
    <property type="entry name" value="EGF_3"/>
    <property type="match status" value="1"/>
</dbReference>
<dbReference type="InterPro" id="IPR024731">
    <property type="entry name" value="NELL2-like_EGF"/>
</dbReference>
<keyword evidence="9" id="KW-1185">Reference proteome</keyword>
<dbReference type="Pfam" id="PF00094">
    <property type="entry name" value="VWD"/>
    <property type="match status" value="1"/>
</dbReference>
<protein>
    <submittedName>
        <fullName evidence="8">Signal peptide, CUB and EGF-like domain-containing protein 2</fullName>
    </submittedName>
</protein>
<dbReference type="PROSITE" id="PS01186">
    <property type="entry name" value="EGF_2"/>
    <property type="match status" value="1"/>
</dbReference>
<evidence type="ECO:0000256" key="5">
    <source>
        <dbReference type="PROSITE-ProRule" id="PRU00076"/>
    </source>
</evidence>
<keyword evidence="1 5" id="KW-0245">EGF-like domain</keyword>
<evidence type="ECO:0000259" key="7">
    <source>
        <dbReference type="PROSITE" id="PS51233"/>
    </source>
</evidence>
<gene>
    <name evidence="8" type="ORF">ElyMa_000975900</name>
</gene>
<reference evidence="8 9" key="1">
    <citation type="journal article" date="2021" name="Elife">
        <title>Chloroplast acquisition without the gene transfer in kleptoplastic sea slugs, Plakobranchus ocellatus.</title>
        <authorList>
            <person name="Maeda T."/>
            <person name="Takahashi S."/>
            <person name="Yoshida T."/>
            <person name="Shimamura S."/>
            <person name="Takaki Y."/>
            <person name="Nagai Y."/>
            <person name="Toyoda A."/>
            <person name="Suzuki Y."/>
            <person name="Arimoto A."/>
            <person name="Ishii H."/>
            <person name="Satoh N."/>
            <person name="Nishiyama T."/>
            <person name="Hasebe M."/>
            <person name="Maruyama T."/>
            <person name="Minagawa J."/>
            <person name="Obokata J."/>
            <person name="Shigenobu S."/>
        </authorList>
    </citation>
    <scope>NUCLEOTIDE SEQUENCE [LARGE SCALE GENOMIC DNA]</scope>
</reference>
<dbReference type="InterPro" id="IPR000742">
    <property type="entry name" value="EGF"/>
</dbReference>
<evidence type="ECO:0000313" key="9">
    <source>
        <dbReference type="Proteomes" id="UP000762676"/>
    </source>
</evidence>
<organism evidence="8 9">
    <name type="scientific">Elysia marginata</name>
    <dbReference type="NCBI Taxonomy" id="1093978"/>
    <lineage>
        <taxon>Eukaryota</taxon>
        <taxon>Metazoa</taxon>
        <taxon>Spiralia</taxon>
        <taxon>Lophotrochozoa</taxon>
        <taxon>Mollusca</taxon>
        <taxon>Gastropoda</taxon>
        <taxon>Heterobranchia</taxon>
        <taxon>Euthyneura</taxon>
        <taxon>Panpulmonata</taxon>
        <taxon>Sacoglossa</taxon>
        <taxon>Placobranchoidea</taxon>
        <taxon>Plakobranchidae</taxon>
        <taxon>Elysia</taxon>
    </lineage>
</organism>
<name>A0AAV4HJ02_9GAST</name>
<feature type="domain" description="VWFD" evidence="7">
    <location>
        <begin position="110"/>
        <end position="151"/>
    </location>
</feature>
<dbReference type="PROSITE" id="PS00010">
    <property type="entry name" value="ASX_HYDROXYL"/>
    <property type="match status" value="1"/>
</dbReference>
<dbReference type="SUPFAM" id="SSF57196">
    <property type="entry name" value="EGF/Laminin"/>
    <property type="match status" value="1"/>
</dbReference>
<dbReference type="AlphaFoldDB" id="A0AAV4HJ02"/>
<keyword evidence="2" id="KW-0732">Signal</keyword>
<dbReference type="EMBL" id="BMAT01001970">
    <property type="protein sequence ID" value="GFR96680.1"/>
    <property type="molecule type" value="Genomic_DNA"/>
</dbReference>
<dbReference type="SMART" id="SM00179">
    <property type="entry name" value="EGF_CA"/>
    <property type="match status" value="1"/>
</dbReference>
<dbReference type="PROSITE" id="PS01187">
    <property type="entry name" value="EGF_CA"/>
    <property type="match status" value="1"/>
</dbReference>
<dbReference type="PROSITE" id="PS51233">
    <property type="entry name" value="VWFD"/>
    <property type="match status" value="1"/>
</dbReference>
<dbReference type="Proteomes" id="UP000762676">
    <property type="component" value="Unassembled WGS sequence"/>
</dbReference>
<keyword evidence="3" id="KW-0677">Repeat</keyword>
<dbReference type="InterPro" id="IPR018097">
    <property type="entry name" value="EGF_Ca-bd_CS"/>
</dbReference>
<dbReference type="InterPro" id="IPR001846">
    <property type="entry name" value="VWF_type-D"/>
</dbReference>
<evidence type="ECO:0000256" key="3">
    <source>
        <dbReference type="ARBA" id="ARBA00022737"/>
    </source>
</evidence>
<feature type="domain" description="EGF-like" evidence="6">
    <location>
        <begin position="67"/>
        <end position="107"/>
    </location>
</feature>
<sequence length="151" mass="16674">MCTPCRSLFPPRPCNCDLLDDEFRRDAGIIDKKMALPITMFNLGAITNMSQASLTVGDLYCAQEPLNINECTEGTDDCGENAFCENLIGSYRCICNKGFRGDGKECIPVGQCSCFGDPHCNSFDDRWLHYMGDCQYVMATDGCEGKSPSFT</sequence>
<dbReference type="PROSITE" id="PS50026">
    <property type="entry name" value="EGF_3"/>
    <property type="match status" value="1"/>
</dbReference>
<comment type="caution">
    <text evidence="8">The sequence shown here is derived from an EMBL/GenBank/DDBJ whole genome shotgun (WGS) entry which is preliminary data.</text>
</comment>
<dbReference type="Gene3D" id="2.10.25.10">
    <property type="entry name" value="Laminin"/>
    <property type="match status" value="1"/>
</dbReference>
<dbReference type="GO" id="GO:0005509">
    <property type="term" value="F:calcium ion binding"/>
    <property type="evidence" value="ECO:0007669"/>
    <property type="project" value="InterPro"/>
</dbReference>
<proteinExistence type="predicted"/>
<comment type="caution">
    <text evidence="5">Lacks conserved residue(s) required for the propagation of feature annotation.</text>
</comment>
<evidence type="ECO:0000259" key="6">
    <source>
        <dbReference type="PROSITE" id="PS50026"/>
    </source>
</evidence>
<evidence type="ECO:0000313" key="8">
    <source>
        <dbReference type="EMBL" id="GFR96680.1"/>
    </source>
</evidence>
<dbReference type="InterPro" id="IPR001881">
    <property type="entry name" value="EGF-like_Ca-bd_dom"/>
</dbReference>
<dbReference type="SMART" id="SM00181">
    <property type="entry name" value="EGF"/>
    <property type="match status" value="1"/>
</dbReference>